<dbReference type="Gene3D" id="3.90.1300.10">
    <property type="entry name" value="Amidase signature (AS) domain"/>
    <property type="match status" value="1"/>
</dbReference>
<protein>
    <submittedName>
        <fullName evidence="3">Amidase</fullName>
    </submittedName>
</protein>
<evidence type="ECO:0000259" key="2">
    <source>
        <dbReference type="Pfam" id="PF01425"/>
    </source>
</evidence>
<dbReference type="PANTHER" id="PTHR11895">
    <property type="entry name" value="TRANSAMIDASE"/>
    <property type="match status" value="1"/>
</dbReference>
<dbReference type="Pfam" id="PF01425">
    <property type="entry name" value="Amidase"/>
    <property type="match status" value="1"/>
</dbReference>
<comment type="similarity">
    <text evidence="1">Belongs to the amidase family.</text>
</comment>
<reference evidence="3 4" key="1">
    <citation type="submission" date="2021-03" db="EMBL/GenBank/DDBJ databases">
        <authorList>
            <person name="Gilmore M.S."/>
            <person name="Schwartzman J."/>
            <person name="Van Tyne D."/>
            <person name="Martin M."/>
            <person name="Earl A.M."/>
            <person name="Manson A.L."/>
            <person name="Straub T."/>
            <person name="Salamzade R."/>
            <person name="Saavedra J."/>
            <person name="Lebreton F."/>
            <person name="Prichula J."/>
            <person name="Schaufler K."/>
            <person name="Gaca A."/>
            <person name="Sgardioli B."/>
            <person name="Wagenaar J."/>
            <person name="Strong T."/>
        </authorList>
    </citation>
    <scope>NUCLEOTIDE SEQUENCE [LARGE SCALE GENOMIC DNA]</scope>
    <source>
        <strain evidence="3 4">DIV1094</strain>
    </source>
</reference>
<dbReference type="EMBL" id="CP147250">
    <property type="protein sequence ID" value="WYJ81072.1"/>
    <property type="molecule type" value="Genomic_DNA"/>
</dbReference>
<dbReference type="InterPro" id="IPR023631">
    <property type="entry name" value="Amidase_dom"/>
</dbReference>
<feature type="domain" description="Amidase" evidence="2">
    <location>
        <begin position="21"/>
        <end position="463"/>
    </location>
</feature>
<organism evidence="3 4">
    <name type="scientific">Candidatus Enterococcus mangumiae</name>
    <dbReference type="NCBI Taxonomy" id="2230878"/>
    <lineage>
        <taxon>Bacteria</taxon>
        <taxon>Bacillati</taxon>
        <taxon>Bacillota</taxon>
        <taxon>Bacilli</taxon>
        <taxon>Lactobacillales</taxon>
        <taxon>Enterococcaceae</taxon>
        <taxon>Enterococcus</taxon>
    </lineage>
</organism>
<reference evidence="3 4" key="2">
    <citation type="submission" date="2024-03" db="EMBL/GenBank/DDBJ databases">
        <title>The Genome Sequence of Enterococcus sp. DIV1094.</title>
        <authorList>
            <consortium name="The Broad Institute Genomics Platform"/>
            <consortium name="The Broad Institute Microbial Omics Core"/>
            <consortium name="The Broad Institute Genomic Center for Infectious Diseases"/>
            <person name="Earl A."/>
            <person name="Manson A."/>
            <person name="Gilmore M."/>
            <person name="Schwartman J."/>
            <person name="Shea T."/>
            <person name="Abouelleil A."/>
            <person name="Cao P."/>
            <person name="Chapman S."/>
            <person name="Cusick C."/>
            <person name="Young S."/>
            <person name="Neafsey D."/>
            <person name="Nusbaum C."/>
            <person name="Birren B."/>
        </authorList>
    </citation>
    <scope>NUCLEOTIDE SEQUENCE [LARGE SCALE GENOMIC DNA]</scope>
    <source>
        <strain evidence="3 4">DIV1094</strain>
    </source>
</reference>
<dbReference type="Proteomes" id="UP000664360">
    <property type="component" value="Chromosome"/>
</dbReference>
<proteinExistence type="inferred from homology"/>
<gene>
    <name evidence="3" type="ORF">DOK79_002656</name>
</gene>
<dbReference type="InterPro" id="IPR036928">
    <property type="entry name" value="AS_sf"/>
</dbReference>
<dbReference type="PROSITE" id="PS00571">
    <property type="entry name" value="AMIDASES"/>
    <property type="match status" value="1"/>
</dbReference>
<dbReference type="RefSeq" id="WP_206854178.1">
    <property type="nucleotide sequence ID" value="NZ_CP147250.1"/>
</dbReference>
<sequence>MKDATYLANGLKTKQFSSEELYQETKKKIEKLNPEINAFVTEESSEAQTNKAHVQGDNHSLLSGIPFPLKMLGQEKKGWLATSGSRIFEQHRASKNSNYVQAVEKAGLVPFGQTNAPEFGFKNITDPQLYGPARNPWNLDYSPGGSSGGAAAAVAAGIVPMAGASDGGGSIRIPASFTGLIGLKPSRGTMPVGPNAWRGWQGAAIDFGLTVSMRDTKALFQALKGTNSGAPYQVAPAFWQQHPVKKRLKIAVCVDSPIGTKVSEEAQHAVRKAMMFLEQAGHEIVEMPYPLDGRTLINSYYQMNGAETAAMIESIEKGLQRGVETNELEPISWTLWQYGKKLSAADYVHSLHVWDHAAVTMETLFETFDLFLSPTTADTAPKVDADLQSDLIRQQMAEMPHLSADAGLAVVSEMFEESLTITPYTQLANLTGQPAISLPTHLSAKGLPLGIQFMAARGREDLLFQVGELFEQNGLFHLPVGIENE</sequence>
<dbReference type="PANTHER" id="PTHR11895:SF7">
    <property type="entry name" value="GLUTAMYL-TRNA(GLN) AMIDOTRANSFERASE SUBUNIT A, MITOCHONDRIAL"/>
    <property type="match status" value="1"/>
</dbReference>
<dbReference type="SUPFAM" id="SSF75304">
    <property type="entry name" value="Amidase signature (AS) enzymes"/>
    <property type="match status" value="1"/>
</dbReference>
<dbReference type="InterPro" id="IPR020556">
    <property type="entry name" value="Amidase_CS"/>
</dbReference>
<dbReference type="NCBIfam" id="NF005099">
    <property type="entry name" value="PRK06529.1"/>
    <property type="match status" value="1"/>
</dbReference>
<dbReference type="InterPro" id="IPR000120">
    <property type="entry name" value="Amidase"/>
</dbReference>
<keyword evidence="4" id="KW-1185">Reference proteome</keyword>
<evidence type="ECO:0000313" key="4">
    <source>
        <dbReference type="Proteomes" id="UP000664360"/>
    </source>
</evidence>
<evidence type="ECO:0000313" key="3">
    <source>
        <dbReference type="EMBL" id="WYJ81072.1"/>
    </source>
</evidence>
<evidence type="ECO:0000256" key="1">
    <source>
        <dbReference type="ARBA" id="ARBA00009199"/>
    </source>
</evidence>
<accession>A0ABZ2SZK0</accession>
<name>A0ABZ2SZK0_9ENTE</name>